<accession>A0AAV7TYR4</accession>
<reference evidence="1" key="1">
    <citation type="journal article" date="2022" name="bioRxiv">
        <title>Sequencing and chromosome-scale assembly of the giantPleurodeles waltlgenome.</title>
        <authorList>
            <person name="Brown T."/>
            <person name="Elewa A."/>
            <person name="Iarovenko S."/>
            <person name="Subramanian E."/>
            <person name="Araus A.J."/>
            <person name="Petzold A."/>
            <person name="Susuki M."/>
            <person name="Suzuki K.-i.T."/>
            <person name="Hayashi T."/>
            <person name="Toyoda A."/>
            <person name="Oliveira C."/>
            <person name="Osipova E."/>
            <person name="Leigh N.D."/>
            <person name="Simon A."/>
            <person name="Yun M.H."/>
        </authorList>
    </citation>
    <scope>NUCLEOTIDE SEQUENCE</scope>
    <source>
        <strain evidence="1">20211129_DDA</strain>
        <tissue evidence="1">Liver</tissue>
    </source>
</reference>
<keyword evidence="2" id="KW-1185">Reference proteome</keyword>
<gene>
    <name evidence="1" type="ORF">NDU88_007093</name>
</gene>
<dbReference type="AlphaFoldDB" id="A0AAV7TYR4"/>
<protein>
    <submittedName>
        <fullName evidence="1">Uncharacterized protein</fullName>
    </submittedName>
</protein>
<proteinExistence type="predicted"/>
<dbReference type="Proteomes" id="UP001066276">
    <property type="component" value="Chromosome 3_2"/>
</dbReference>
<comment type="caution">
    <text evidence="1">The sequence shown here is derived from an EMBL/GenBank/DDBJ whole genome shotgun (WGS) entry which is preliminary data.</text>
</comment>
<dbReference type="EMBL" id="JANPWB010000006">
    <property type="protein sequence ID" value="KAJ1181894.1"/>
    <property type="molecule type" value="Genomic_DNA"/>
</dbReference>
<evidence type="ECO:0000313" key="1">
    <source>
        <dbReference type="EMBL" id="KAJ1181894.1"/>
    </source>
</evidence>
<name>A0AAV7TYR4_PLEWA</name>
<sequence length="289" mass="31561">MDAAEMCSPPVHKRGEDCRARRAEEQWREESEEALLSGRWRLRSLQAGSLVLAHPGAASGRGETLGCDAGHVSGAMQNWGSHVVLRLSGQVGPPARDCEICLLRLGGGVRQSDWQADWLAAMGGAKGIPLNLLEGLEAPTWGSAGRLEVTGLQAPRASPSCCRWQVWVPLRLNWCDKRLETAPAPVPLESCCKRTSLANKIDTVVTDLTLLHADHRKLADKSRATEHTLYELAPKAPQVDTSVQSLLDWKATLERRVDDSEGHCRRNNIRAVGLLEGVEGSDPVSYVEK</sequence>
<evidence type="ECO:0000313" key="2">
    <source>
        <dbReference type="Proteomes" id="UP001066276"/>
    </source>
</evidence>
<organism evidence="1 2">
    <name type="scientific">Pleurodeles waltl</name>
    <name type="common">Iberian ribbed newt</name>
    <dbReference type="NCBI Taxonomy" id="8319"/>
    <lineage>
        <taxon>Eukaryota</taxon>
        <taxon>Metazoa</taxon>
        <taxon>Chordata</taxon>
        <taxon>Craniata</taxon>
        <taxon>Vertebrata</taxon>
        <taxon>Euteleostomi</taxon>
        <taxon>Amphibia</taxon>
        <taxon>Batrachia</taxon>
        <taxon>Caudata</taxon>
        <taxon>Salamandroidea</taxon>
        <taxon>Salamandridae</taxon>
        <taxon>Pleurodelinae</taxon>
        <taxon>Pleurodeles</taxon>
    </lineage>
</organism>